<comment type="caution">
    <text evidence="8">The sequence shown here is derived from an EMBL/GenBank/DDBJ whole genome shotgun (WGS) entry which is preliminary data.</text>
</comment>
<evidence type="ECO:0000256" key="3">
    <source>
        <dbReference type="ARBA" id="ARBA00022741"/>
    </source>
</evidence>
<dbReference type="SUPFAM" id="SSF55874">
    <property type="entry name" value="ATPase domain of HSP90 chaperone/DNA topoisomerase II/histidine kinase"/>
    <property type="match status" value="1"/>
</dbReference>
<dbReference type="InterPro" id="IPR003594">
    <property type="entry name" value="HATPase_dom"/>
</dbReference>
<evidence type="ECO:0000256" key="5">
    <source>
        <dbReference type="ARBA" id="ARBA00022840"/>
    </source>
</evidence>
<dbReference type="Gene3D" id="1.10.287.130">
    <property type="match status" value="1"/>
</dbReference>
<dbReference type="Pfam" id="PF14689">
    <property type="entry name" value="SPOB_a"/>
    <property type="match status" value="1"/>
</dbReference>
<name>A0ABU5IYM9_9BACI</name>
<dbReference type="SUPFAM" id="SSF55890">
    <property type="entry name" value="Sporulation response regulatory protein Spo0B"/>
    <property type="match status" value="1"/>
</dbReference>
<keyword evidence="3" id="KW-0547">Nucleotide-binding</keyword>
<reference evidence="8 9" key="1">
    <citation type="submission" date="2023-11" db="EMBL/GenBank/DDBJ databases">
        <title>Bacillus jintuensis, isolated from a mudflat on the Beibu Gulf coast.</title>
        <authorList>
            <person name="Li M."/>
        </authorList>
    </citation>
    <scope>NUCLEOTIDE SEQUENCE [LARGE SCALE GENOMIC DNA]</scope>
    <source>
        <strain evidence="8 9">31A1R</strain>
    </source>
</reference>
<dbReference type="SMART" id="SM00387">
    <property type="entry name" value="HATPase_c"/>
    <property type="match status" value="1"/>
</dbReference>
<sequence>MVILASTLFVILLVIAIIVIDKKHDEDLQIHIQAAEQPLIEQIEKMSFQMRSHSHDFHNHVEVLQGLLEDDKYEEAKLYMESIHTAVGKIQSRTFPFQQPIVNALLQAKTTHAAQQGIDILVTSNEAILFPQMMSYDMVRLLGNLIDNAIEELEDVQTNPKTIEIIYTKKLNIHILSVINNGPPLSDDQAENMFTLGYSTKEHHQGTGLASVKNIVEHYLGQITVFNKEEKVTFQIAIPE</sequence>
<dbReference type="PANTHER" id="PTHR40448">
    <property type="entry name" value="TWO-COMPONENT SENSOR HISTIDINE KINASE"/>
    <property type="match status" value="1"/>
</dbReference>
<dbReference type="Pfam" id="PF14501">
    <property type="entry name" value="HATPase_c_5"/>
    <property type="match status" value="1"/>
</dbReference>
<dbReference type="Gene3D" id="3.30.565.10">
    <property type="entry name" value="Histidine kinase-like ATPase, C-terminal domain"/>
    <property type="match status" value="1"/>
</dbReference>
<accession>A0ABU5IYM9</accession>
<gene>
    <name evidence="8" type="ORF">SM124_10585</name>
</gene>
<dbReference type="InterPro" id="IPR005467">
    <property type="entry name" value="His_kinase_dom"/>
</dbReference>
<protein>
    <submittedName>
        <fullName evidence="8">GHKL domain-containing protein</fullName>
    </submittedName>
</protein>
<evidence type="ECO:0000256" key="2">
    <source>
        <dbReference type="ARBA" id="ARBA00022679"/>
    </source>
</evidence>
<dbReference type="InterPro" id="IPR016120">
    <property type="entry name" value="Sig_transdc_His_kin_SpoOB"/>
</dbReference>
<keyword evidence="4" id="KW-0418">Kinase</keyword>
<evidence type="ECO:0000259" key="7">
    <source>
        <dbReference type="PROSITE" id="PS50109"/>
    </source>
</evidence>
<proteinExistence type="predicted"/>
<evidence type="ECO:0000313" key="8">
    <source>
        <dbReference type="EMBL" id="MDZ5472195.1"/>
    </source>
</evidence>
<keyword evidence="5" id="KW-0067">ATP-binding</keyword>
<keyword evidence="2" id="KW-0808">Transferase</keyword>
<evidence type="ECO:0000256" key="6">
    <source>
        <dbReference type="ARBA" id="ARBA00023012"/>
    </source>
</evidence>
<evidence type="ECO:0000313" key="9">
    <source>
        <dbReference type="Proteomes" id="UP001290455"/>
    </source>
</evidence>
<keyword evidence="9" id="KW-1185">Reference proteome</keyword>
<dbReference type="EMBL" id="JAXOFX010000005">
    <property type="protein sequence ID" value="MDZ5472195.1"/>
    <property type="molecule type" value="Genomic_DNA"/>
</dbReference>
<dbReference type="Proteomes" id="UP001290455">
    <property type="component" value="Unassembled WGS sequence"/>
</dbReference>
<keyword evidence="1" id="KW-0597">Phosphoprotein</keyword>
<dbReference type="PANTHER" id="PTHR40448:SF1">
    <property type="entry name" value="TWO-COMPONENT SENSOR HISTIDINE KINASE"/>
    <property type="match status" value="1"/>
</dbReference>
<feature type="domain" description="Histidine kinase" evidence="7">
    <location>
        <begin position="52"/>
        <end position="240"/>
    </location>
</feature>
<dbReference type="InterPro" id="IPR032834">
    <property type="entry name" value="NatK-like_C"/>
</dbReference>
<evidence type="ECO:0000256" key="4">
    <source>
        <dbReference type="ARBA" id="ARBA00022777"/>
    </source>
</evidence>
<dbReference type="RefSeq" id="WP_322446493.1">
    <property type="nucleotide sequence ID" value="NZ_JAXOFX010000005.1"/>
</dbReference>
<evidence type="ECO:0000256" key="1">
    <source>
        <dbReference type="ARBA" id="ARBA00022553"/>
    </source>
</evidence>
<organism evidence="8 9">
    <name type="scientific">Robertmurraya mangrovi</name>
    <dbReference type="NCBI Taxonomy" id="3098077"/>
    <lineage>
        <taxon>Bacteria</taxon>
        <taxon>Bacillati</taxon>
        <taxon>Bacillota</taxon>
        <taxon>Bacilli</taxon>
        <taxon>Bacillales</taxon>
        <taxon>Bacillaceae</taxon>
        <taxon>Robertmurraya</taxon>
    </lineage>
</organism>
<keyword evidence="6" id="KW-0902">Two-component regulatory system</keyword>
<dbReference type="InterPro" id="IPR039506">
    <property type="entry name" value="SPOB_a"/>
</dbReference>
<dbReference type="PROSITE" id="PS50109">
    <property type="entry name" value="HIS_KIN"/>
    <property type="match status" value="1"/>
</dbReference>
<dbReference type="InterPro" id="IPR036890">
    <property type="entry name" value="HATPase_C_sf"/>
</dbReference>